<keyword evidence="2" id="KW-0677">Repeat</keyword>
<feature type="region of interest" description="Disordered" evidence="4">
    <location>
        <begin position="1"/>
        <end position="101"/>
    </location>
</feature>
<gene>
    <name evidence="5" type="ORF">g.9490</name>
</gene>
<evidence type="ECO:0000256" key="4">
    <source>
        <dbReference type="SAM" id="MobiDB-lite"/>
    </source>
</evidence>
<dbReference type="Pfam" id="PF00400">
    <property type="entry name" value="WD40"/>
    <property type="match status" value="3"/>
</dbReference>
<feature type="compositionally biased region" description="Basic and acidic residues" evidence="4">
    <location>
        <begin position="61"/>
        <end position="73"/>
    </location>
</feature>
<dbReference type="Gene3D" id="2.130.10.10">
    <property type="entry name" value="YVTN repeat-like/Quinoprotein amine dehydrogenase"/>
    <property type="match status" value="1"/>
</dbReference>
<dbReference type="InterPro" id="IPR045151">
    <property type="entry name" value="DCAF8"/>
</dbReference>
<protein>
    <submittedName>
        <fullName evidence="5">Uncharacterized protein</fullName>
    </submittedName>
</protein>
<feature type="compositionally biased region" description="Low complexity" evidence="4">
    <location>
        <begin position="85"/>
        <end position="100"/>
    </location>
</feature>
<dbReference type="PROSITE" id="PS50082">
    <property type="entry name" value="WD_REPEATS_2"/>
    <property type="match status" value="1"/>
</dbReference>
<sequence>MSESQKDIPIPAESEEDYHENADIEDFSDSGSSALGDFQETVSLSQTQRNRLSNGEGIEDLSSRHVGDQDHLNSDITNNGEEDSLSSLSSSSSSSSSFSFPKSLNKMDKDLGTTPLPLLRPKPKHKWFAINEVINRECGTRNHFQNAQLFQQRFYGSLHAVKRLELMYKLEKHKGCVNSLHFNQSGSMLASASDDRKIVLWDWAVGKCSLKYDSGHTSNVFQTQFLPLSGDNHIVSCGRDGQVRLAVINSTGVSYTRKFNCHKRPTHAIATHVSTPHVFISAGEDALIISHDVRINNSTRLGYAQEKHHKIGLYSISNNPLNSNVFCTAGEDRYLRVYDRRYMSGGEMEVVKYCPSNLVDNNCVHVTSVVYNYNGSEILGSFNDDDIYLFDTINPSYNDFTYKYQGHRNNVTIKAVNFFGPRSEYIVSGSDCGYIYFWDKHTESIVQFMRGDENGVVNRLEPHPQVPVIATSGLDSDVKIWVPSCEEEPK</sequence>
<reference evidence="5" key="1">
    <citation type="submission" date="2015-12" db="EMBL/GenBank/DDBJ databases">
        <title>De novo transcriptome assembly of four potential Pierce s Disease insect vectors from Arizona vineyards.</title>
        <authorList>
            <person name="Tassone E.E."/>
        </authorList>
    </citation>
    <scope>NUCLEOTIDE SEQUENCE</scope>
</reference>
<dbReference type="AlphaFoldDB" id="A0A1B6CGI2"/>
<name>A0A1B6CGI2_9HEMI</name>
<dbReference type="InterPro" id="IPR015943">
    <property type="entry name" value="WD40/YVTN_repeat-like_dom_sf"/>
</dbReference>
<dbReference type="PANTHER" id="PTHR15574:SF21">
    <property type="entry name" value="DDB1- AND CUL4-ASSOCIATED FACTOR 8"/>
    <property type="match status" value="1"/>
</dbReference>
<dbReference type="GO" id="GO:0005737">
    <property type="term" value="C:cytoplasm"/>
    <property type="evidence" value="ECO:0007669"/>
    <property type="project" value="TreeGrafter"/>
</dbReference>
<evidence type="ECO:0000313" key="5">
    <source>
        <dbReference type="EMBL" id="JAS12531.1"/>
    </source>
</evidence>
<dbReference type="SUPFAM" id="SSF50978">
    <property type="entry name" value="WD40 repeat-like"/>
    <property type="match status" value="1"/>
</dbReference>
<dbReference type="InterPro" id="IPR001680">
    <property type="entry name" value="WD40_rpt"/>
</dbReference>
<dbReference type="GO" id="GO:0080008">
    <property type="term" value="C:Cul4-RING E3 ubiquitin ligase complex"/>
    <property type="evidence" value="ECO:0007669"/>
    <property type="project" value="TreeGrafter"/>
</dbReference>
<keyword evidence="1 3" id="KW-0853">WD repeat</keyword>
<dbReference type="InterPro" id="IPR036322">
    <property type="entry name" value="WD40_repeat_dom_sf"/>
</dbReference>
<feature type="repeat" description="WD" evidence="3">
    <location>
        <begin position="170"/>
        <end position="202"/>
    </location>
</feature>
<evidence type="ECO:0000256" key="2">
    <source>
        <dbReference type="ARBA" id="ARBA00022737"/>
    </source>
</evidence>
<accession>A0A1B6CGI2</accession>
<proteinExistence type="predicted"/>
<dbReference type="SMART" id="SM00320">
    <property type="entry name" value="WD40"/>
    <property type="match status" value="7"/>
</dbReference>
<organism evidence="5">
    <name type="scientific">Clastoptera arizonana</name>
    <name type="common">Arizona spittle bug</name>
    <dbReference type="NCBI Taxonomy" id="38151"/>
    <lineage>
        <taxon>Eukaryota</taxon>
        <taxon>Metazoa</taxon>
        <taxon>Ecdysozoa</taxon>
        <taxon>Arthropoda</taxon>
        <taxon>Hexapoda</taxon>
        <taxon>Insecta</taxon>
        <taxon>Pterygota</taxon>
        <taxon>Neoptera</taxon>
        <taxon>Paraneoptera</taxon>
        <taxon>Hemiptera</taxon>
        <taxon>Auchenorrhyncha</taxon>
        <taxon>Cercopoidea</taxon>
        <taxon>Clastopteridae</taxon>
        <taxon>Clastoptera</taxon>
    </lineage>
</organism>
<feature type="compositionally biased region" description="Polar residues" evidence="4">
    <location>
        <begin position="40"/>
        <end position="53"/>
    </location>
</feature>
<dbReference type="PANTHER" id="PTHR15574">
    <property type="entry name" value="WD REPEAT DOMAIN-CONTAINING FAMILY"/>
    <property type="match status" value="1"/>
</dbReference>
<evidence type="ECO:0000256" key="1">
    <source>
        <dbReference type="ARBA" id="ARBA00022574"/>
    </source>
</evidence>
<dbReference type="EMBL" id="GEDC01024767">
    <property type="protein sequence ID" value="JAS12531.1"/>
    <property type="molecule type" value="Transcribed_RNA"/>
</dbReference>
<evidence type="ECO:0000256" key="3">
    <source>
        <dbReference type="PROSITE-ProRule" id="PRU00221"/>
    </source>
</evidence>
<feature type="non-terminal residue" evidence="5">
    <location>
        <position position="490"/>
    </location>
</feature>
<dbReference type="PROSITE" id="PS50294">
    <property type="entry name" value="WD_REPEATS_REGION"/>
    <property type="match status" value="1"/>
</dbReference>
<feature type="compositionally biased region" description="Acidic residues" evidence="4">
    <location>
        <begin position="13"/>
        <end position="28"/>
    </location>
</feature>